<dbReference type="EMBL" id="VBOT01000125">
    <property type="protein sequence ID" value="TMQ49284.1"/>
    <property type="molecule type" value="Genomic_DNA"/>
</dbReference>
<evidence type="ECO:0000313" key="2">
    <source>
        <dbReference type="EMBL" id="TMQ49284.1"/>
    </source>
</evidence>
<dbReference type="NCBIfam" id="TIGR04183">
    <property type="entry name" value="Por_Secre_tail"/>
    <property type="match status" value="1"/>
</dbReference>
<feature type="signal peptide" evidence="1">
    <location>
        <begin position="1"/>
        <end position="24"/>
    </location>
</feature>
<dbReference type="Gene3D" id="2.60.40.4070">
    <property type="match status" value="1"/>
</dbReference>
<keyword evidence="1" id="KW-0732">Signal</keyword>
<name>A0A538SD41_UNCEI</name>
<proteinExistence type="predicted"/>
<dbReference type="Proteomes" id="UP000320184">
    <property type="component" value="Unassembled WGS sequence"/>
</dbReference>
<evidence type="ECO:0000313" key="3">
    <source>
        <dbReference type="Proteomes" id="UP000320184"/>
    </source>
</evidence>
<feature type="chain" id="PRO_5021735631" evidence="1">
    <location>
        <begin position="25"/>
        <end position="439"/>
    </location>
</feature>
<evidence type="ECO:0000256" key="1">
    <source>
        <dbReference type="SAM" id="SignalP"/>
    </source>
</evidence>
<protein>
    <submittedName>
        <fullName evidence="2">T9SS type A sorting domain-containing protein</fullName>
    </submittedName>
</protein>
<accession>A0A538SD41</accession>
<reference evidence="2 3" key="1">
    <citation type="journal article" date="2019" name="Nat. Microbiol.">
        <title>Mediterranean grassland soil C-N compound turnover is dependent on rainfall and depth, and is mediated by genomically divergent microorganisms.</title>
        <authorList>
            <person name="Diamond S."/>
            <person name="Andeer P.F."/>
            <person name="Li Z."/>
            <person name="Crits-Christoph A."/>
            <person name="Burstein D."/>
            <person name="Anantharaman K."/>
            <person name="Lane K.R."/>
            <person name="Thomas B.C."/>
            <person name="Pan C."/>
            <person name="Northen T.R."/>
            <person name="Banfield J.F."/>
        </authorList>
    </citation>
    <scope>NUCLEOTIDE SEQUENCE [LARGE SCALE GENOMIC DNA]</scope>
    <source>
        <strain evidence="2">WS_3</strain>
    </source>
</reference>
<sequence length="439" mass="45261">MRVTTFIPALLVLVVLTATSPFGAAEAGSGAWTDPAGDVPLPNADILSGSATVAAGMVDLRIQFAAPPFPTTATHHVTWCFDTDQDPSTGSACGSGGDFQGADRGFTLFGGLGALSTCEFSFSQGVPGLDASSHLWFDPATNTLRLLFPLSLLSDDGVFNCAVESAFGGSFGANERAPNSASLGSPGRSFMSASGEWPPFNGTLWCPNRPPVCLAATASPAELGPPNHSLVPIEIVGVTDPDGDPVTIVVTGVTQDEPLEGQGNGSTCPDAVIEDGRASVRAERGGPDHDRVYVISFTATDDEGASCVGAVSVCVPHDPVSAAVPGGAVRLIECQDDGQTVNSLGPCAAPATDPVVSIRSVGLTVQGRATLEFSLPEEAEVDLAVYDILGRRVATLENSHRTAGAHRVEWNTSGLPAGTYFYRLRASGVLLSKPVLILR</sequence>
<gene>
    <name evidence="2" type="ORF">E6K73_10380</name>
</gene>
<comment type="caution">
    <text evidence="2">The sequence shown here is derived from an EMBL/GenBank/DDBJ whole genome shotgun (WGS) entry which is preliminary data.</text>
</comment>
<dbReference type="InterPro" id="IPR026444">
    <property type="entry name" value="Secre_tail"/>
</dbReference>
<dbReference type="AlphaFoldDB" id="A0A538SD41"/>
<organism evidence="2 3">
    <name type="scientific">Eiseniibacteriota bacterium</name>
    <dbReference type="NCBI Taxonomy" id="2212470"/>
    <lineage>
        <taxon>Bacteria</taxon>
        <taxon>Candidatus Eiseniibacteriota</taxon>
    </lineage>
</organism>